<dbReference type="InterPro" id="IPR000524">
    <property type="entry name" value="Tscrpt_reg_HTH_GntR"/>
</dbReference>
<protein>
    <submittedName>
        <fullName evidence="5">GntR family transcriptional regulator</fullName>
    </submittedName>
</protein>
<dbReference type="GO" id="GO:0003700">
    <property type="term" value="F:DNA-binding transcription factor activity"/>
    <property type="evidence" value="ECO:0007669"/>
    <property type="project" value="InterPro"/>
</dbReference>
<dbReference type="PRINTS" id="PR00035">
    <property type="entry name" value="HTHGNTR"/>
</dbReference>
<dbReference type="PANTHER" id="PTHR44846:SF1">
    <property type="entry name" value="MANNOSYL-D-GLYCERATE TRANSPORT_METABOLISM SYSTEM REPRESSOR MNGR-RELATED"/>
    <property type="match status" value="1"/>
</dbReference>
<dbReference type="Proteomes" id="UP000186559">
    <property type="component" value="Chromosome"/>
</dbReference>
<organism evidence="5 6">
    <name type="scientific">Salipiger profundus</name>
    <dbReference type="NCBI Taxonomy" id="1229727"/>
    <lineage>
        <taxon>Bacteria</taxon>
        <taxon>Pseudomonadati</taxon>
        <taxon>Pseudomonadota</taxon>
        <taxon>Alphaproteobacteria</taxon>
        <taxon>Rhodobacterales</taxon>
        <taxon>Roseobacteraceae</taxon>
        <taxon>Salipiger</taxon>
    </lineage>
</organism>
<dbReference type="InterPro" id="IPR050679">
    <property type="entry name" value="Bact_HTH_transcr_reg"/>
</dbReference>
<dbReference type="STRING" id="1229727.Ga0080559_TMP3626"/>
<dbReference type="InterPro" id="IPR011663">
    <property type="entry name" value="UTRA"/>
</dbReference>
<feature type="domain" description="HTH gntR-type" evidence="4">
    <location>
        <begin position="3"/>
        <end position="71"/>
    </location>
</feature>
<dbReference type="AlphaFoldDB" id="A0A1U7D8J0"/>
<dbReference type="Gene3D" id="1.10.10.10">
    <property type="entry name" value="Winged helix-like DNA-binding domain superfamily/Winged helix DNA-binding domain"/>
    <property type="match status" value="1"/>
</dbReference>
<dbReference type="InterPro" id="IPR036388">
    <property type="entry name" value="WH-like_DNA-bd_sf"/>
</dbReference>
<gene>
    <name evidence="5" type="ORF">Ga0080559_TMP3626</name>
</gene>
<keyword evidence="6" id="KW-1185">Reference proteome</keyword>
<evidence type="ECO:0000259" key="4">
    <source>
        <dbReference type="PROSITE" id="PS50949"/>
    </source>
</evidence>
<reference evidence="5 6" key="1">
    <citation type="submission" date="2016-03" db="EMBL/GenBank/DDBJ databases">
        <title>Deep-sea bacteria in the southern Pacific.</title>
        <authorList>
            <person name="Tang K."/>
        </authorList>
    </citation>
    <scope>NUCLEOTIDE SEQUENCE [LARGE SCALE GENOMIC DNA]</scope>
    <source>
        <strain evidence="5 6">JLT2016</strain>
    </source>
</reference>
<dbReference type="Gene3D" id="3.40.1410.10">
    <property type="entry name" value="Chorismate lyase-like"/>
    <property type="match status" value="1"/>
</dbReference>
<dbReference type="RefSeq" id="WP_017468031.1">
    <property type="nucleotide sequence ID" value="NZ_BMEW01000008.1"/>
</dbReference>
<dbReference type="Pfam" id="PF07702">
    <property type="entry name" value="UTRA"/>
    <property type="match status" value="1"/>
</dbReference>
<dbReference type="GO" id="GO:0003677">
    <property type="term" value="F:DNA binding"/>
    <property type="evidence" value="ECO:0007669"/>
    <property type="project" value="UniProtKB-KW"/>
</dbReference>
<dbReference type="PANTHER" id="PTHR44846">
    <property type="entry name" value="MANNOSYL-D-GLYCERATE TRANSPORT/METABOLISM SYSTEM REPRESSOR MNGR-RELATED"/>
    <property type="match status" value="1"/>
</dbReference>
<evidence type="ECO:0000256" key="3">
    <source>
        <dbReference type="ARBA" id="ARBA00023163"/>
    </source>
</evidence>
<keyword evidence="3" id="KW-0804">Transcription</keyword>
<dbReference type="KEGG" id="tpro:Ga0080559_TMP3626"/>
<dbReference type="EMBL" id="CP014796">
    <property type="protein sequence ID" value="APX24422.1"/>
    <property type="molecule type" value="Genomic_DNA"/>
</dbReference>
<dbReference type="PROSITE" id="PS50949">
    <property type="entry name" value="HTH_GNTR"/>
    <property type="match status" value="1"/>
</dbReference>
<dbReference type="SMART" id="SM00345">
    <property type="entry name" value="HTH_GNTR"/>
    <property type="match status" value="1"/>
</dbReference>
<dbReference type="SUPFAM" id="SSF46785">
    <property type="entry name" value="Winged helix' DNA-binding domain"/>
    <property type="match status" value="1"/>
</dbReference>
<dbReference type="SMART" id="SM00866">
    <property type="entry name" value="UTRA"/>
    <property type="match status" value="1"/>
</dbReference>
<evidence type="ECO:0000256" key="1">
    <source>
        <dbReference type="ARBA" id="ARBA00023015"/>
    </source>
</evidence>
<evidence type="ECO:0000256" key="2">
    <source>
        <dbReference type="ARBA" id="ARBA00023125"/>
    </source>
</evidence>
<dbReference type="InterPro" id="IPR028978">
    <property type="entry name" value="Chorismate_lyase_/UTRA_dom_sf"/>
</dbReference>
<evidence type="ECO:0000313" key="5">
    <source>
        <dbReference type="EMBL" id="APX24422.1"/>
    </source>
</evidence>
<evidence type="ECO:0000313" key="6">
    <source>
        <dbReference type="Proteomes" id="UP000186559"/>
    </source>
</evidence>
<dbReference type="InterPro" id="IPR036390">
    <property type="entry name" value="WH_DNA-bd_sf"/>
</dbReference>
<dbReference type="SUPFAM" id="SSF64288">
    <property type="entry name" value="Chorismate lyase-like"/>
    <property type="match status" value="1"/>
</dbReference>
<dbReference type="Pfam" id="PF00392">
    <property type="entry name" value="GntR"/>
    <property type="match status" value="1"/>
</dbReference>
<accession>A0A1U7D8J0</accession>
<keyword evidence="2" id="KW-0238">DNA-binding</keyword>
<proteinExistence type="predicted"/>
<dbReference type="CDD" id="cd07377">
    <property type="entry name" value="WHTH_GntR"/>
    <property type="match status" value="1"/>
</dbReference>
<name>A0A1U7D8J0_9RHOB</name>
<dbReference type="GO" id="GO:0045892">
    <property type="term" value="P:negative regulation of DNA-templated transcription"/>
    <property type="evidence" value="ECO:0007669"/>
    <property type="project" value="TreeGrafter"/>
</dbReference>
<keyword evidence="1" id="KW-0805">Transcription regulation</keyword>
<dbReference type="OrthoDB" id="9808698at2"/>
<sequence>MAPPLYQVVIDTIVDRIASGELPSGAMLPSETQLGAELGVSQGTARKALIELEQRGLVQRAQGRGTFVTVRTPESSLFNFFRLRNPDGTLDTPKLERETVRRRPAGDAERAALYGRPDEVIEIERVRSLGGKMVTYEVSVVSTTMFPGLADRVPLPNTLYVFYQQAYAIIIVRANERLRARNASEQTASALGIDPGIAVLEVYREAVDVLDRVVELRSSQSLTEHHDYFISLS</sequence>